<feature type="repeat" description="ANK" evidence="3">
    <location>
        <begin position="491"/>
        <end position="523"/>
    </location>
</feature>
<dbReference type="Proteomes" id="UP000698800">
    <property type="component" value="Unassembled WGS sequence"/>
</dbReference>
<evidence type="ECO:0000256" key="3">
    <source>
        <dbReference type="PROSITE-ProRule" id="PRU00023"/>
    </source>
</evidence>
<keyword evidence="5" id="KW-1185">Reference proteome</keyword>
<dbReference type="Pfam" id="PF12796">
    <property type="entry name" value="Ank_2"/>
    <property type="match status" value="3"/>
</dbReference>
<reference evidence="4" key="1">
    <citation type="submission" date="2021-03" db="EMBL/GenBank/DDBJ databases">
        <title>Comparative genomics and phylogenomic investigation of the class Geoglossomycetes provide insights into ecological specialization and systematics.</title>
        <authorList>
            <person name="Melie T."/>
            <person name="Pirro S."/>
            <person name="Miller A.N."/>
            <person name="Quandt A."/>
        </authorList>
    </citation>
    <scope>NUCLEOTIDE SEQUENCE</scope>
    <source>
        <strain evidence="4">GBOQ0MN5Z8</strain>
    </source>
</reference>
<evidence type="ECO:0000313" key="4">
    <source>
        <dbReference type="EMBL" id="KAH0541665.1"/>
    </source>
</evidence>
<feature type="repeat" description="ANK" evidence="3">
    <location>
        <begin position="458"/>
        <end position="490"/>
    </location>
</feature>
<evidence type="ECO:0000256" key="1">
    <source>
        <dbReference type="ARBA" id="ARBA00022737"/>
    </source>
</evidence>
<dbReference type="PANTHER" id="PTHR24198:SF165">
    <property type="entry name" value="ANKYRIN REPEAT-CONTAINING PROTEIN-RELATED"/>
    <property type="match status" value="1"/>
</dbReference>
<evidence type="ECO:0000256" key="2">
    <source>
        <dbReference type="ARBA" id="ARBA00023043"/>
    </source>
</evidence>
<feature type="repeat" description="ANK" evidence="3">
    <location>
        <begin position="359"/>
        <end position="391"/>
    </location>
</feature>
<protein>
    <recommendedName>
        <fullName evidence="6">Ankyrin repeat protein</fullName>
    </recommendedName>
</protein>
<keyword evidence="1" id="KW-0677">Repeat</keyword>
<feature type="repeat" description="ANK" evidence="3">
    <location>
        <begin position="535"/>
        <end position="567"/>
    </location>
</feature>
<feature type="repeat" description="ANK" evidence="3">
    <location>
        <begin position="425"/>
        <end position="457"/>
    </location>
</feature>
<dbReference type="PROSITE" id="PS50088">
    <property type="entry name" value="ANK_REPEAT"/>
    <property type="match status" value="8"/>
</dbReference>
<keyword evidence="2 3" id="KW-0040">ANK repeat</keyword>
<accession>A0A9P8I8Q1</accession>
<dbReference type="AlphaFoldDB" id="A0A9P8I8Q1"/>
<dbReference type="Gene3D" id="1.25.40.20">
    <property type="entry name" value="Ankyrin repeat-containing domain"/>
    <property type="match status" value="3"/>
</dbReference>
<feature type="repeat" description="ANK" evidence="3">
    <location>
        <begin position="568"/>
        <end position="600"/>
    </location>
</feature>
<dbReference type="EMBL" id="JAGHQL010000072">
    <property type="protein sequence ID" value="KAH0541665.1"/>
    <property type="molecule type" value="Genomic_DNA"/>
</dbReference>
<evidence type="ECO:0008006" key="6">
    <source>
        <dbReference type="Google" id="ProtNLM"/>
    </source>
</evidence>
<dbReference type="OrthoDB" id="7464126at2759"/>
<dbReference type="InterPro" id="IPR002110">
    <property type="entry name" value="Ankyrin_rpt"/>
</dbReference>
<evidence type="ECO:0000313" key="5">
    <source>
        <dbReference type="Proteomes" id="UP000698800"/>
    </source>
</evidence>
<sequence length="630" mass="69254">MSFGYSVSDFITLGSLAWNVYKACKAAPESFGNISLEILSLHAVLKEVEEIVFVRPLASERQASLKVVGDGCYSVLNDLQSLVQKYHSLGTQSKRTWDRVNWHAEDISELRSRLVVNVTLLTTLISTSQASVEKKLDDFIREFREGKRECSLISTQTVESLSADERKVWRNIRKELEGVGITIAAFEANKEFILSWFKEAEASGAFEEQTINSTSAMVLYELPSVELSPSSLVPEPSSANDIPPSIKGRGPKIPLTLFRKSLARSLWIPRVSAFATTRTTRIFDKLREDDQQLNNKLLDTARTGDLFQVKELLKSGVNINCRDPKSRRTALHEAAISGESATVQLLLEAGADVNMKDPSGDTALHMASSNAYNVAVQLLLEKGADIDASNAAGYTALHEATFNMHYSTVLLLVQKGANINAKGAGEDTALHIVAREGHKELALLLLESGASTKEENYEGLQAVHDAAWEGHKAVISLLLDKGVNIDTQDALGGSVLAFVSYRGYIDIVLMLLSRGADVNRKAVMRRTVWDERLTENRTPLQEAAWAGHTVIVNILLKNGADLEATDGRGRTALHCAARNGHLETVQLLVRFGANIETKQVYGETALEEAIFYGHETVAMLLQQISKECSE</sequence>
<dbReference type="SUPFAM" id="SSF48403">
    <property type="entry name" value="Ankyrin repeat"/>
    <property type="match status" value="1"/>
</dbReference>
<dbReference type="InterPro" id="IPR036770">
    <property type="entry name" value="Ankyrin_rpt-contain_sf"/>
</dbReference>
<feature type="repeat" description="ANK" evidence="3">
    <location>
        <begin position="392"/>
        <end position="424"/>
    </location>
</feature>
<dbReference type="PANTHER" id="PTHR24198">
    <property type="entry name" value="ANKYRIN REPEAT AND PROTEIN KINASE DOMAIN-CONTAINING PROTEIN"/>
    <property type="match status" value="1"/>
</dbReference>
<dbReference type="Pfam" id="PF00023">
    <property type="entry name" value="Ank"/>
    <property type="match status" value="1"/>
</dbReference>
<organism evidence="4 5">
    <name type="scientific">Glutinoglossum americanum</name>
    <dbReference type="NCBI Taxonomy" id="1670608"/>
    <lineage>
        <taxon>Eukaryota</taxon>
        <taxon>Fungi</taxon>
        <taxon>Dikarya</taxon>
        <taxon>Ascomycota</taxon>
        <taxon>Pezizomycotina</taxon>
        <taxon>Geoglossomycetes</taxon>
        <taxon>Geoglossales</taxon>
        <taxon>Geoglossaceae</taxon>
        <taxon>Glutinoglossum</taxon>
    </lineage>
</organism>
<feature type="repeat" description="ANK" evidence="3">
    <location>
        <begin position="326"/>
        <end position="358"/>
    </location>
</feature>
<proteinExistence type="predicted"/>
<comment type="caution">
    <text evidence="4">The sequence shown here is derived from an EMBL/GenBank/DDBJ whole genome shotgun (WGS) entry which is preliminary data.</text>
</comment>
<gene>
    <name evidence="4" type="ORF">FGG08_003896</name>
</gene>
<dbReference type="SMART" id="SM00248">
    <property type="entry name" value="ANK"/>
    <property type="match status" value="10"/>
</dbReference>
<dbReference type="PRINTS" id="PR01415">
    <property type="entry name" value="ANKYRIN"/>
</dbReference>
<name>A0A9P8I8Q1_9PEZI</name>
<dbReference type="PROSITE" id="PS50297">
    <property type="entry name" value="ANK_REP_REGION"/>
    <property type="match status" value="7"/>
</dbReference>